<feature type="region of interest" description="Disordered" evidence="12">
    <location>
        <begin position="471"/>
        <end position="499"/>
    </location>
</feature>
<evidence type="ECO:0000313" key="15">
    <source>
        <dbReference type="Proteomes" id="UP000696485"/>
    </source>
</evidence>
<dbReference type="GO" id="GO:0000423">
    <property type="term" value="P:mitophagy"/>
    <property type="evidence" value="ECO:0007669"/>
    <property type="project" value="TreeGrafter"/>
</dbReference>
<evidence type="ECO:0000256" key="8">
    <source>
        <dbReference type="ARBA" id="ARBA00022927"/>
    </source>
</evidence>
<dbReference type="GO" id="GO:0035973">
    <property type="term" value="P:aggrephagy"/>
    <property type="evidence" value="ECO:0007669"/>
    <property type="project" value="TreeGrafter"/>
</dbReference>
<proteinExistence type="inferred from homology"/>
<organism evidence="14 15">
    <name type="scientific">Podila minutissima</name>
    <dbReference type="NCBI Taxonomy" id="64525"/>
    <lineage>
        <taxon>Eukaryota</taxon>
        <taxon>Fungi</taxon>
        <taxon>Fungi incertae sedis</taxon>
        <taxon>Mucoromycota</taxon>
        <taxon>Mortierellomycotina</taxon>
        <taxon>Mortierellomycetes</taxon>
        <taxon>Mortierellales</taxon>
        <taxon>Mortierellaceae</taxon>
        <taxon>Podila</taxon>
    </lineage>
</organism>
<dbReference type="Proteomes" id="UP000696485">
    <property type="component" value="Unassembled WGS sequence"/>
</dbReference>
<dbReference type="InterPro" id="IPR046792">
    <property type="entry name" value="Peptidase_C54_cat"/>
</dbReference>
<keyword evidence="4" id="KW-0963">Cytoplasm</keyword>
<feature type="region of interest" description="Disordered" evidence="12">
    <location>
        <begin position="532"/>
        <end position="599"/>
    </location>
</feature>
<keyword evidence="9" id="KW-0072">Autophagy</keyword>
<dbReference type="GO" id="GO:0004197">
    <property type="term" value="F:cysteine-type endopeptidase activity"/>
    <property type="evidence" value="ECO:0007669"/>
    <property type="project" value="TreeGrafter"/>
</dbReference>
<dbReference type="GO" id="GO:0019786">
    <property type="term" value="F:protein-phosphatidylethanolamide deconjugating activity"/>
    <property type="evidence" value="ECO:0007669"/>
    <property type="project" value="InterPro"/>
</dbReference>
<reference evidence="14" key="1">
    <citation type="journal article" date="2020" name="Fungal Divers.">
        <title>Resolving the Mortierellaceae phylogeny through synthesis of multi-gene phylogenetics and phylogenomics.</title>
        <authorList>
            <person name="Vandepol N."/>
            <person name="Liber J."/>
            <person name="Desiro A."/>
            <person name="Na H."/>
            <person name="Kennedy M."/>
            <person name="Barry K."/>
            <person name="Grigoriev I.V."/>
            <person name="Miller A.N."/>
            <person name="O'Donnell K."/>
            <person name="Stajich J.E."/>
            <person name="Bonito G."/>
        </authorList>
    </citation>
    <scope>NUCLEOTIDE SEQUENCE</scope>
    <source>
        <strain evidence="14">NVP1</strain>
    </source>
</reference>
<sequence>MDSFQPLRTLKAASPPNKDHDRDADKRPEFSRSNSHPTPFFTSLGPHTEDGPSFYGPTNSTSLSAVPLPAVPLRLRLIETIDMGDDDDNPTPELSLKVDSAPPAPPLSTPEATLYTSNFSTSNSYSNINGTKEETASQSLAMEEDTAHGVYRTKEDVHFWSLLHTQNHPLNQNVHHDPSPTKINSSSPSKEPLSPTASPDEATSSSLVHIPSLEPCDLDAFEDDSGDEQNEALYTDRFTEEPDAGEHFMQATSEFFSKMGYWLYNSRVVQYIARDDRVRTKTVFLTEDIWLLGICYTFDDVHEQVCALPEAPRSRKGSFYLNPDAKHRAASTARIHSSPSIFPTLPTPAKASSIHGFGPVSEGRGVDRRRPYLNTGASPLTDDVARGYFAGGYEPELDERHIRHQERHIRHQERQFEKQQEKELEKARKVARARERDIEKEIERNQEKERAKEKARIKSIEKQEKIREKMLAKEKEKEKDRRQQEAGATLESKFFAPGEDRSNIGLGLQLSDSKDAKHGVVRRLRSMSILQKSPSAMDLLPNRKTGLQDSASSRSPERPLQMRSQSISNLSALSQKSATSSTVSSHEANSRSPTMPSSLKSSISVQEALAIAPKQSVLSKLAHLNLSQKKLATPLNFDDLPDIPVYKVQENNTDQEASIALSPALPLSPILGKVQTLPQSPPGNRSPNRRRMTISGIFSKDSKSPNSSSSLATLKTLVASRSPPKSSNDTPSRMDGPPSSLGFLGPRITFGVPSVDKNDSTSKKGSVGRVQNWFERRMSSNNIANVFIASTDEPVPLMTLDVTLSPPTSVSGNSEIADLSSLNDLTSHLKQAQQARTRKRSSLFSSTSSSSTPPTPTKSALKSGVSRSPTLPHTPTMPATAEVSLNALDPLDIDTTPSQTPPINAPWTTEVDTSAYIRQKTCSTTSRHQAPVIRRGLSEGLDGESFSDLVILPPLPPESPTEAFVLLDNEPELSSKVIQDGEGPVAAVRGGYRSGSFVQVDIVKSPESLDSDIEAVKEQSQDIFQQIAAFSSKKNENLSDLQLDWESLWPGKANKAEPVVDDAGGFVHIKESQADNIDTATEASTPKPERQRVRKTGGTYVKVKEPTPSTSAIIAPQPKPLASVQTKALEHSLHASVPEQPQALPQPSLNALPPNTMKQRALALPSLLTTNIPRLPSPNSAGSSLSRSWRTISPRSLSPRLSLPVTSHTSSTSASLRSVGVDFISDNKPGDSREARNGFKESGPNSKLHPLMQSTLAKPVYFDEPTPNQRILQRFMQDFQSRMWFTYRKDIARIEPSFYTSDAGWGCMMRTGQSLLAEAFVQIILGRGWRVTGTHSADTSEKYRTILNWFADEPDRYYSIHNIAKSGLALDKRVGDWFGPSTMAHALKQLSQKHVDCPVHISVPMDNQLRASEIVQIALGGSKDHVNGSTVPPSPSATTFHGLDRWKSVVLLMPVRYGLEKLTEKYSNNIKKLFELPQFLGIAGGRPGRSLYFVACQGNELFYFDPHFVKPRATQEELNQCPAASYHCNVVRTMEMQELDPSMMLGFLIRSQDDLLDLDRRLKNDMEQAYPLVTIVNDISLPLGARPEPRPVQPKLNPPAKERTVVEIKSEESIEIIEPPTSVTSAELQNHHYDHHEEEHVGRSHKEMKRIAKALKKEQKLMKSRESREKKKKAKEQEHFDPYVYRYPTHDGDHVHDQETLSVKSFDSDSSL</sequence>
<evidence type="ECO:0000256" key="3">
    <source>
        <dbReference type="ARBA" id="ARBA00022448"/>
    </source>
</evidence>
<feature type="compositionally biased region" description="Low complexity" evidence="12">
    <location>
        <begin position="842"/>
        <end position="863"/>
    </location>
</feature>
<feature type="region of interest" description="Disordered" evidence="12">
    <location>
        <begin position="717"/>
        <end position="767"/>
    </location>
</feature>
<feature type="region of interest" description="Disordered" evidence="12">
    <location>
        <begin position="1657"/>
        <end position="1712"/>
    </location>
</feature>
<feature type="compositionally biased region" description="Polar residues" evidence="12">
    <location>
        <begin position="562"/>
        <end position="573"/>
    </location>
</feature>
<keyword evidence="15" id="KW-1185">Reference proteome</keyword>
<feature type="domain" description="Peptidase C54 catalytic" evidence="13">
    <location>
        <begin position="1273"/>
        <end position="1558"/>
    </location>
</feature>
<feature type="compositionally biased region" description="Basic and acidic residues" evidence="12">
    <location>
        <begin position="471"/>
        <end position="484"/>
    </location>
</feature>
<dbReference type="InterPro" id="IPR005078">
    <property type="entry name" value="Peptidase_C54"/>
</dbReference>
<evidence type="ECO:0000256" key="6">
    <source>
        <dbReference type="ARBA" id="ARBA00022801"/>
    </source>
</evidence>
<feature type="compositionally biased region" description="Basic and acidic residues" evidence="12">
    <location>
        <begin position="1688"/>
        <end position="1699"/>
    </location>
</feature>
<evidence type="ECO:0000256" key="9">
    <source>
        <dbReference type="ARBA" id="ARBA00023006"/>
    </source>
</evidence>
<gene>
    <name evidence="14" type="primary">ATG4B</name>
    <name evidence="14" type="ORF">BG006_011338</name>
</gene>
<dbReference type="InterPro" id="IPR038765">
    <property type="entry name" value="Papain-like_cys_pep_sf"/>
</dbReference>
<dbReference type="EMBL" id="JAAAUY010000967">
    <property type="protein sequence ID" value="KAF9325160.1"/>
    <property type="molecule type" value="Genomic_DNA"/>
</dbReference>
<evidence type="ECO:0000256" key="1">
    <source>
        <dbReference type="ARBA" id="ARBA00004496"/>
    </source>
</evidence>
<feature type="region of interest" description="Disordered" evidence="12">
    <location>
        <begin position="82"/>
        <end position="115"/>
    </location>
</feature>
<keyword evidence="7" id="KW-0788">Thiol protease</keyword>
<evidence type="ECO:0000256" key="10">
    <source>
        <dbReference type="ARBA" id="ARBA00029362"/>
    </source>
</evidence>
<dbReference type="GO" id="GO:0016485">
    <property type="term" value="P:protein processing"/>
    <property type="evidence" value="ECO:0007669"/>
    <property type="project" value="TreeGrafter"/>
</dbReference>
<comment type="subcellular location">
    <subcellularLocation>
        <location evidence="1">Cytoplasm</location>
    </subcellularLocation>
</comment>
<dbReference type="GO" id="GO:0000045">
    <property type="term" value="P:autophagosome assembly"/>
    <property type="evidence" value="ECO:0007669"/>
    <property type="project" value="TreeGrafter"/>
</dbReference>
<feature type="compositionally biased region" description="Polar residues" evidence="12">
    <location>
        <begin position="181"/>
        <end position="206"/>
    </location>
</feature>
<evidence type="ECO:0000256" key="4">
    <source>
        <dbReference type="ARBA" id="ARBA00022490"/>
    </source>
</evidence>
<feature type="region of interest" description="Disordered" evidence="12">
    <location>
        <begin position="354"/>
        <end position="377"/>
    </location>
</feature>
<feature type="compositionally biased region" description="Polar residues" evidence="12">
    <location>
        <begin position="586"/>
        <end position="599"/>
    </location>
</feature>
<protein>
    <recommendedName>
        <fullName evidence="11">Autophagy-related protein 4</fullName>
    </recommendedName>
</protein>
<evidence type="ECO:0000256" key="7">
    <source>
        <dbReference type="ARBA" id="ARBA00022807"/>
    </source>
</evidence>
<accession>A0A9P5SG09</accession>
<feature type="compositionally biased region" description="Basic and acidic residues" evidence="12">
    <location>
        <begin position="17"/>
        <end position="30"/>
    </location>
</feature>
<feature type="region of interest" description="Disordered" evidence="12">
    <location>
        <begin position="1224"/>
        <end position="1249"/>
    </location>
</feature>
<dbReference type="Pfam" id="PF03416">
    <property type="entry name" value="Peptidase_C54"/>
    <property type="match status" value="1"/>
</dbReference>
<feature type="compositionally biased region" description="Polar residues" evidence="12">
    <location>
        <begin position="31"/>
        <end position="41"/>
    </location>
</feature>
<dbReference type="PANTHER" id="PTHR22624:SF49">
    <property type="entry name" value="CYSTEINE PROTEASE"/>
    <property type="match status" value="1"/>
</dbReference>
<dbReference type="GO" id="GO:0034727">
    <property type="term" value="P:piecemeal microautophagy of the nucleus"/>
    <property type="evidence" value="ECO:0007669"/>
    <property type="project" value="TreeGrafter"/>
</dbReference>
<dbReference type="GO" id="GO:0005737">
    <property type="term" value="C:cytoplasm"/>
    <property type="evidence" value="ECO:0007669"/>
    <property type="project" value="UniProtKB-SubCell"/>
</dbReference>
<feature type="region of interest" description="Disordered" evidence="12">
    <location>
        <begin position="829"/>
        <end position="877"/>
    </location>
</feature>
<keyword evidence="5 14" id="KW-0645">Protease</keyword>
<feature type="compositionally biased region" description="Polar residues" evidence="12">
    <location>
        <begin position="545"/>
        <end position="554"/>
    </location>
</feature>
<feature type="region of interest" description="Disordered" evidence="12">
    <location>
        <begin position="1"/>
        <end position="65"/>
    </location>
</feature>
<comment type="caution">
    <text evidence="14">The sequence shown here is derived from an EMBL/GenBank/DDBJ whole genome shotgun (WGS) entry which is preliminary data.</text>
</comment>
<evidence type="ECO:0000259" key="13">
    <source>
        <dbReference type="Pfam" id="PF03416"/>
    </source>
</evidence>
<evidence type="ECO:0000256" key="11">
    <source>
        <dbReference type="ARBA" id="ARBA00030240"/>
    </source>
</evidence>
<evidence type="ECO:0000256" key="2">
    <source>
        <dbReference type="ARBA" id="ARBA00010958"/>
    </source>
</evidence>
<feature type="compositionally biased region" description="Low complexity" evidence="12">
    <location>
        <begin position="574"/>
        <end position="585"/>
    </location>
</feature>
<feature type="compositionally biased region" description="Basic and acidic residues" evidence="12">
    <location>
        <begin position="1228"/>
        <end position="1239"/>
    </location>
</feature>
<dbReference type="SUPFAM" id="SSF54001">
    <property type="entry name" value="Cysteine proteinases"/>
    <property type="match status" value="1"/>
</dbReference>
<comment type="catalytic activity">
    <reaction evidence="10">
        <text>[protein]-C-terminal L-amino acid-glycyl-phosphatidylethanolamide + H2O = [protein]-C-terminal L-amino acid-glycine + a 1,2-diacyl-sn-glycero-3-phosphoethanolamine</text>
        <dbReference type="Rhea" id="RHEA:67548"/>
        <dbReference type="Rhea" id="RHEA-COMP:17323"/>
        <dbReference type="Rhea" id="RHEA-COMP:17324"/>
        <dbReference type="ChEBI" id="CHEBI:15377"/>
        <dbReference type="ChEBI" id="CHEBI:64612"/>
        <dbReference type="ChEBI" id="CHEBI:172940"/>
        <dbReference type="ChEBI" id="CHEBI:172941"/>
    </reaction>
    <physiologicalReaction direction="left-to-right" evidence="10">
        <dbReference type="Rhea" id="RHEA:67549"/>
    </physiologicalReaction>
</comment>
<feature type="compositionally biased region" description="Basic and acidic residues" evidence="12">
    <location>
        <begin position="1657"/>
        <end position="1681"/>
    </location>
</feature>
<keyword evidence="6" id="KW-0378">Hydrolase</keyword>
<feature type="compositionally biased region" description="Polar residues" evidence="12">
    <location>
        <begin position="1700"/>
        <end position="1712"/>
    </location>
</feature>
<keyword evidence="8" id="KW-0653">Protein transport</keyword>
<evidence type="ECO:0000313" key="14">
    <source>
        <dbReference type="EMBL" id="KAF9325160.1"/>
    </source>
</evidence>
<dbReference type="PANTHER" id="PTHR22624">
    <property type="entry name" value="CYSTEINE PROTEASE ATG4"/>
    <property type="match status" value="1"/>
</dbReference>
<comment type="similarity">
    <text evidence="2">Belongs to the peptidase C54 family.</text>
</comment>
<keyword evidence="3" id="KW-0813">Transport</keyword>
<evidence type="ECO:0000256" key="5">
    <source>
        <dbReference type="ARBA" id="ARBA00022670"/>
    </source>
</evidence>
<feature type="region of interest" description="Disordered" evidence="12">
    <location>
        <begin position="412"/>
        <end position="434"/>
    </location>
</feature>
<name>A0A9P5SG09_9FUNG</name>
<dbReference type="GO" id="GO:0015031">
    <property type="term" value="P:protein transport"/>
    <property type="evidence" value="ECO:0007669"/>
    <property type="project" value="UniProtKB-KW"/>
</dbReference>
<feature type="region of interest" description="Disordered" evidence="12">
    <location>
        <begin position="170"/>
        <end position="206"/>
    </location>
</feature>
<evidence type="ECO:0000256" key="12">
    <source>
        <dbReference type="SAM" id="MobiDB-lite"/>
    </source>
</evidence>